<feature type="domain" description="NADH-Ubiquinone oxidoreductase (complex I) chain 5 N-terminal" evidence="8">
    <location>
        <begin position="113"/>
        <end position="154"/>
    </location>
</feature>
<comment type="subcellular location">
    <subcellularLocation>
        <location evidence="1">Endomembrane system</location>
        <topology evidence="1">Multi-pass membrane protein</topology>
    </subcellularLocation>
    <subcellularLocation>
        <location evidence="5">Membrane</location>
        <topology evidence="5">Multi-pass membrane protein</topology>
    </subcellularLocation>
</comment>
<feature type="transmembrane region" description="Helical" evidence="6">
    <location>
        <begin position="496"/>
        <end position="516"/>
    </location>
</feature>
<evidence type="ECO:0000256" key="3">
    <source>
        <dbReference type="ARBA" id="ARBA00022989"/>
    </source>
</evidence>
<feature type="transmembrane region" description="Helical" evidence="6">
    <location>
        <begin position="125"/>
        <end position="145"/>
    </location>
</feature>
<dbReference type="Pfam" id="PF00361">
    <property type="entry name" value="Proton_antipo_M"/>
    <property type="match status" value="1"/>
</dbReference>
<keyword evidence="2 5" id="KW-0812">Transmembrane</keyword>
<feature type="transmembrane region" description="Helical" evidence="6">
    <location>
        <begin position="65"/>
        <end position="85"/>
    </location>
</feature>
<accession>Q7WT82</accession>
<feature type="domain" description="NADH:quinone oxidoreductase/Mrp antiporter transmembrane" evidence="7">
    <location>
        <begin position="183"/>
        <end position="464"/>
    </location>
</feature>
<feature type="transmembrane region" description="Helical" evidence="6">
    <location>
        <begin position="552"/>
        <end position="571"/>
    </location>
</feature>
<dbReference type="PRINTS" id="PR01434">
    <property type="entry name" value="NADHDHGNASE5"/>
</dbReference>
<dbReference type="InterPro" id="IPR001516">
    <property type="entry name" value="Proton_antipo_N"/>
</dbReference>
<evidence type="ECO:0000259" key="7">
    <source>
        <dbReference type="Pfam" id="PF00361"/>
    </source>
</evidence>
<dbReference type="GO" id="GO:0016020">
    <property type="term" value="C:membrane"/>
    <property type="evidence" value="ECO:0007669"/>
    <property type="project" value="UniProtKB-SubCell"/>
</dbReference>
<dbReference type="GO" id="GO:0012505">
    <property type="term" value="C:endomembrane system"/>
    <property type="evidence" value="ECO:0007669"/>
    <property type="project" value="UniProtKB-SubCell"/>
</dbReference>
<feature type="transmembrane region" description="Helical" evidence="6">
    <location>
        <begin position="165"/>
        <end position="182"/>
    </location>
</feature>
<evidence type="ECO:0000256" key="1">
    <source>
        <dbReference type="ARBA" id="ARBA00004127"/>
    </source>
</evidence>
<feature type="transmembrane region" description="Helical" evidence="6">
    <location>
        <begin position="188"/>
        <end position="207"/>
    </location>
</feature>
<dbReference type="InterPro" id="IPR001750">
    <property type="entry name" value="ND/Mrp_TM"/>
</dbReference>
<feature type="transmembrane region" description="Helical" evidence="6">
    <location>
        <begin position="448"/>
        <end position="470"/>
    </location>
</feature>
<keyword evidence="3 6" id="KW-1133">Transmembrane helix</keyword>
<evidence type="ECO:0000313" key="9">
    <source>
        <dbReference type="EMBL" id="AAP51025.1"/>
    </source>
</evidence>
<keyword evidence="4 6" id="KW-0472">Membrane</keyword>
<dbReference type="InterPro" id="IPR050616">
    <property type="entry name" value="CPA3_Na-H_Antiporter_A"/>
</dbReference>
<feature type="transmembrane region" description="Helical" evidence="6">
    <location>
        <begin position="321"/>
        <end position="342"/>
    </location>
</feature>
<dbReference type="Pfam" id="PF00662">
    <property type="entry name" value="Proton_antipo_N"/>
    <property type="match status" value="1"/>
</dbReference>
<dbReference type="BRENDA" id="1.12.99.6">
    <property type="organism ID" value="1907"/>
</dbReference>
<feature type="transmembrane region" description="Helical" evidence="6">
    <location>
        <begin position="418"/>
        <end position="436"/>
    </location>
</feature>
<evidence type="ECO:0000256" key="2">
    <source>
        <dbReference type="ARBA" id="ARBA00022692"/>
    </source>
</evidence>
<evidence type="ECO:0000259" key="8">
    <source>
        <dbReference type="Pfam" id="PF00662"/>
    </source>
</evidence>
<dbReference type="PANTHER" id="PTHR43373">
    <property type="entry name" value="NA(+)/H(+) ANTIPORTER SUBUNIT"/>
    <property type="match status" value="1"/>
</dbReference>
<evidence type="ECO:0000256" key="4">
    <source>
        <dbReference type="ARBA" id="ARBA00023136"/>
    </source>
</evidence>
<feature type="transmembrane region" description="Helical" evidence="6">
    <location>
        <begin position="374"/>
        <end position="397"/>
    </location>
</feature>
<dbReference type="AlphaFoldDB" id="Q7WT82"/>
<proteinExistence type="predicted"/>
<protein>
    <submittedName>
        <fullName evidence="9">EchA</fullName>
    </submittedName>
</protein>
<dbReference type="OMA" id="AQMPFQS"/>
<feature type="transmembrane region" description="Helical" evidence="6">
    <location>
        <begin position="6"/>
        <end position="25"/>
    </location>
</feature>
<feature type="transmembrane region" description="Helical" evidence="6">
    <location>
        <begin position="219"/>
        <end position="243"/>
    </location>
</feature>
<feature type="transmembrane region" description="Helical" evidence="6">
    <location>
        <begin position="255"/>
        <end position="274"/>
    </location>
</feature>
<sequence length="647" mass="69047">MHSTLMFILIILPFLAAIVCAIVPVKQVRSAVVVATGALLAVASLLLIGKVPFETSFTSMAGLPLASLTQLADFALLGVILYFGWKHKHQGIKALAIAQLVGLFVLEAFVMDHHAANMAFFADPLSLTLVLIISIVGSVICIHAIPYMENHEHHLRLTISRQPRFFAWLVLFLGAMNALVLTNDLLTFYFFFEVTTLCSFMLIGHDGNELATKNSLHALYLNSIGGLALLLGVGFFQIMLGTLNIQEILRLSPNAAYAMLPMALVCIAAFAKSAQAPFQSWLLGAMVAPTPTSALLHSSTMVKAGVYLVLRMAPGFVGTSLSTYVALFGAFTFLATAVLAVSQSNAKRILAYSTVSNLGLIIACAGINTPAAMAAALFLIIFHAVSKALLFLCVGTIEQRIESRDIEDMQGLFVRMPVTATLAVIGVLTMILPPFGMLMGKWMAIESAAANVPVIMMLALGSAITLLYWARWAGLLMSHPLKGGVTPEVQPMLTKYPLVALCGGAVVLSLLSPWIYSALIVPMLNAANAVNPQASFAAPYLSAKGILGADSGVFPVVPLFILLIAGMYLGVRVLKNAQSAREASIYLAGAQSRTDQTPDSFVGPANQPVKVVNANYYLTRLLPEEKVTCWVNTAAVLLALLLVVGGL</sequence>
<dbReference type="EMBL" id="AY282786">
    <property type="protein sequence ID" value="AAP51025.1"/>
    <property type="molecule type" value="Genomic_DNA"/>
</dbReference>
<evidence type="ECO:0000256" key="6">
    <source>
        <dbReference type="SAM" id="Phobius"/>
    </source>
</evidence>
<organism evidence="9">
    <name type="scientific">Megalodesulfovibrio gigas</name>
    <name type="common">Desulfovibrio gigas</name>
    <dbReference type="NCBI Taxonomy" id="879"/>
    <lineage>
        <taxon>Bacteria</taxon>
        <taxon>Pseudomonadati</taxon>
        <taxon>Thermodesulfobacteriota</taxon>
        <taxon>Desulfovibrionia</taxon>
        <taxon>Desulfovibrionales</taxon>
        <taxon>Desulfovibrionaceae</taxon>
        <taxon>Megalodesulfovibrio</taxon>
    </lineage>
</organism>
<feature type="transmembrane region" description="Helical" evidence="6">
    <location>
        <begin position="349"/>
        <end position="368"/>
    </location>
</feature>
<gene>
    <name evidence="9" type="primary">echA</name>
</gene>
<dbReference type="PANTHER" id="PTHR43373:SF1">
    <property type="entry name" value="NA(+)_H(+) ANTIPORTER SUBUNIT A"/>
    <property type="match status" value="1"/>
</dbReference>
<reference evidence="9" key="1">
    <citation type="journal article" date="2003" name="Biochem. Biophys. Res. Commun.">
        <title>A novel membrane-bound Ech [NiFe] hydrogenase in Desulfovibrio gigas.</title>
        <authorList>
            <person name="Rodrigues R."/>
            <person name="Valente F.M."/>
            <person name="Pereira I.A."/>
            <person name="Oliveira S."/>
            <person name="Rodrigues-Pousada C."/>
        </authorList>
    </citation>
    <scope>NUCLEOTIDE SEQUENCE</scope>
</reference>
<feature type="transmembrane region" description="Helical" evidence="6">
    <location>
        <begin position="627"/>
        <end position="646"/>
    </location>
</feature>
<name>Q7WT82_MEGGA</name>
<feature type="transmembrane region" description="Helical" evidence="6">
    <location>
        <begin position="281"/>
        <end position="301"/>
    </location>
</feature>
<feature type="transmembrane region" description="Helical" evidence="6">
    <location>
        <begin position="92"/>
        <end position="110"/>
    </location>
</feature>
<evidence type="ECO:0000256" key="5">
    <source>
        <dbReference type="RuleBase" id="RU000320"/>
    </source>
</evidence>
<feature type="transmembrane region" description="Helical" evidence="6">
    <location>
        <begin position="32"/>
        <end position="53"/>
    </location>
</feature>